<feature type="compositionally biased region" description="Polar residues" evidence="6">
    <location>
        <begin position="1"/>
        <end position="11"/>
    </location>
</feature>
<dbReference type="GO" id="GO:0004674">
    <property type="term" value="F:protein serine/threonine kinase activity"/>
    <property type="evidence" value="ECO:0007669"/>
    <property type="project" value="UniProtKB-KW"/>
</dbReference>
<keyword evidence="1" id="KW-0723">Serine/threonine-protein kinase</keyword>
<dbReference type="GO" id="GO:0007165">
    <property type="term" value="P:signal transduction"/>
    <property type="evidence" value="ECO:0007669"/>
    <property type="project" value="TreeGrafter"/>
</dbReference>
<dbReference type="PANTHER" id="PTHR43895:SF150">
    <property type="entry name" value="SERINE_THREONINE-PROTEIN KINASE STK11"/>
    <property type="match status" value="1"/>
</dbReference>
<reference evidence="8" key="1">
    <citation type="submission" date="2016-10" db="EMBL/GenBank/DDBJ databases">
        <authorList>
            <person name="Benchimol M."/>
            <person name="Almeida L.G."/>
            <person name="Vasconcelos A.T."/>
            <person name="Perreira-Neves A."/>
            <person name="Rosa I.A."/>
            <person name="Tasca T."/>
            <person name="Bogo M.R."/>
            <person name="de Souza W."/>
        </authorList>
    </citation>
    <scope>NUCLEOTIDE SEQUENCE [LARGE SCALE GENOMIC DNA]</scope>
    <source>
        <strain evidence="8">K</strain>
    </source>
</reference>
<comment type="caution">
    <text evidence="8">The sequence shown here is derived from an EMBL/GenBank/DDBJ whole genome shotgun (WGS) entry which is preliminary data.</text>
</comment>
<evidence type="ECO:0000256" key="2">
    <source>
        <dbReference type="ARBA" id="ARBA00022679"/>
    </source>
</evidence>
<evidence type="ECO:0000313" key="8">
    <source>
        <dbReference type="EMBL" id="OHT10197.1"/>
    </source>
</evidence>
<dbReference type="InterPro" id="IPR011009">
    <property type="entry name" value="Kinase-like_dom_sf"/>
</dbReference>
<keyword evidence="4 8" id="KW-0418">Kinase</keyword>
<sequence length="379" mass="42844">MGNCLSSTRRVTSVIDRPPTKHDGGGDEDETTETSTKTDSFGIVPTKLTPVPSQPHGISTVPSFFNPDAKPTIFEYQFIKHIGHGAQSDVFLVQNTENEIFYAAKVYDRTYLFRTSIGDAEQPIHKLIREAQIMSTIQHPNCLNLVELLEDEYTNSIILILPFADDGALSSYSYKADPLPENDAKFYFFQIALGLQYVHSQNIIHRDLKPDNILKFKDGHVVIADFSVSIMLGNESDLLDDTDGTPAFYSPEECRGDPYLGKPTDVWAFGMMLYVMMFGKLPFFDADDEGVFFSQFFKISQRIVSDEFAYPESIPISAELRDFFSHVLDKDATTRYTIDQVVEHPWFAGCMEAYYAKFAVGGEEEEEIEEGQIRMPNDD</sequence>
<dbReference type="Proteomes" id="UP000179807">
    <property type="component" value="Unassembled WGS sequence"/>
</dbReference>
<gene>
    <name evidence="8" type="ORF">TRFO_20572</name>
</gene>
<proteinExistence type="predicted"/>
<dbReference type="SMART" id="SM00220">
    <property type="entry name" value="S_TKc"/>
    <property type="match status" value="1"/>
</dbReference>
<dbReference type="RefSeq" id="XP_068363333.1">
    <property type="nucleotide sequence ID" value="XM_068501485.1"/>
</dbReference>
<evidence type="ECO:0000313" key="9">
    <source>
        <dbReference type="Proteomes" id="UP000179807"/>
    </source>
</evidence>
<dbReference type="SUPFAM" id="SSF56112">
    <property type="entry name" value="Protein kinase-like (PK-like)"/>
    <property type="match status" value="1"/>
</dbReference>
<feature type="region of interest" description="Disordered" evidence="6">
    <location>
        <begin position="1"/>
        <end position="55"/>
    </location>
</feature>
<evidence type="ECO:0000256" key="4">
    <source>
        <dbReference type="ARBA" id="ARBA00022777"/>
    </source>
</evidence>
<dbReference type="InterPro" id="IPR000719">
    <property type="entry name" value="Prot_kinase_dom"/>
</dbReference>
<dbReference type="GO" id="GO:0005524">
    <property type="term" value="F:ATP binding"/>
    <property type="evidence" value="ECO:0007669"/>
    <property type="project" value="UniProtKB-KW"/>
</dbReference>
<evidence type="ECO:0000256" key="1">
    <source>
        <dbReference type="ARBA" id="ARBA00022527"/>
    </source>
</evidence>
<name>A0A1J4KLE3_9EUKA</name>
<dbReference type="Pfam" id="PF00069">
    <property type="entry name" value="Pkinase"/>
    <property type="match status" value="1"/>
</dbReference>
<dbReference type="CDD" id="cd14008">
    <property type="entry name" value="STKc_LKB1_CaMKK"/>
    <property type="match status" value="1"/>
</dbReference>
<dbReference type="PROSITE" id="PS50011">
    <property type="entry name" value="PROTEIN_KINASE_DOM"/>
    <property type="match status" value="1"/>
</dbReference>
<dbReference type="GeneID" id="94836189"/>
<dbReference type="EMBL" id="MLAK01000618">
    <property type="protein sequence ID" value="OHT10197.1"/>
    <property type="molecule type" value="Genomic_DNA"/>
</dbReference>
<evidence type="ECO:0000259" key="7">
    <source>
        <dbReference type="PROSITE" id="PS50011"/>
    </source>
</evidence>
<feature type="domain" description="Protein kinase" evidence="7">
    <location>
        <begin position="76"/>
        <end position="347"/>
    </location>
</feature>
<keyword evidence="2" id="KW-0808">Transferase</keyword>
<evidence type="ECO:0000256" key="5">
    <source>
        <dbReference type="ARBA" id="ARBA00022840"/>
    </source>
</evidence>
<keyword evidence="3" id="KW-0547">Nucleotide-binding</keyword>
<keyword evidence="9" id="KW-1185">Reference proteome</keyword>
<accession>A0A1J4KLE3</accession>
<evidence type="ECO:0000256" key="6">
    <source>
        <dbReference type="SAM" id="MobiDB-lite"/>
    </source>
</evidence>
<protein>
    <submittedName>
        <fullName evidence="8">CAMK family protein kinase</fullName>
    </submittedName>
</protein>
<dbReference type="OrthoDB" id="68483at2759"/>
<dbReference type="PANTHER" id="PTHR43895">
    <property type="entry name" value="CALCIUM/CALMODULIN-DEPENDENT PROTEIN KINASE KINASE-RELATED"/>
    <property type="match status" value="1"/>
</dbReference>
<dbReference type="Gene3D" id="1.10.510.10">
    <property type="entry name" value="Transferase(Phosphotransferase) domain 1"/>
    <property type="match status" value="1"/>
</dbReference>
<evidence type="ECO:0000256" key="3">
    <source>
        <dbReference type="ARBA" id="ARBA00022741"/>
    </source>
</evidence>
<dbReference type="VEuPathDB" id="TrichDB:TRFO_20572"/>
<keyword evidence="5" id="KW-0067">ATP-binding</keyword>
<organism evidence="8 9">
    <name type="scientific">Tritrichomonas foetus</name>
    <dbReference type="NCBI Taxonomy" id="1144522"/>
    <lineage>
        <taxon>Eukaryota</taxon>
        <taxon>Metamonada</taxon>
        <taxon>Parabasalia</taxon>
        <taxon>Tritrichomonadida</taxon>
        <taxon>Tritrichomonadidae</taxon>
        <taxon>Tritrichomonas</taxon>
    </lineage>
</organism>
<dbReference type="AlphaFoldDB" id="A0A1J4KLE3"/>